<keyword evidence="9 15" id="KW-0067">ATP-binding</keyword>
<dbReference type="InterPro" id="IPR011009">
    <property type="entry name" value="Kinase-like_dom_sf"/>
</dbReference>
<evidence type="ECO:0000256" key="13">
    <source>
        <dbReference type="ARBA" id="ARBA00047899"/>
    </source>
</evidence>
<dbReference type="GO" id="GO:0005524">
    <property type="term" value="F:ATP binding"/>
    <property type="evidence" value="ECO:0007669"/>
    <property type="project" value="UniProtKB-UniRule"/>
</dbReference>
<evidence type="ECO:0000256" key="17">
    <source>
        <dbReference type="SAM" id="Phobius"/>
    </source>
</evidence>
<comment type="catalytic activity">
    <reaction evidence="14">
        <text>L-seryl-[protein] + ATP = O-phospho-L-seryl-[protein] + ADP + H(+)</text>
        <dbReference type="Rhea" id="RHEA:17989"/>
        <dbReference type="Rhea" id="RHEA-COMP:9863"/>
        <dbReference type="Rhea" id="RHEA-COMP:11604"/>
        <dbReference type="ChEBI" id="CHEBI:15378"/>
        <dbReference type="ChEBI" id="CHEBI:29999"/>
        <dbReference type="ChEBI" id="CHEBI:30616"/>
        <dbReference type="ChEBI" id="CHEBI:83421"/>
        <dbReference type="ChEBI" id="CHEBI:456216"/>
        <dbReference type="EC" id="2.7.11.1"/>
    </reaction>
</comment>
<feature type="region of interest" description="Disordered" evidence="16">
    <location>
        <begin position="388"/>
        <end position="411"/>
    </location>
</feature>
<feature type="transmembrane region" description="Helical" evidence="17">
    <location>
        <begin position="352"/>
        <end position="374"/>
    </location>
</feature>
<comment type="subcellular location">
    <subcellularLocation>
        <location evidence="1">Membrane</location>
        <topology evidence="1">Single-pass membrane protein</topology>
    </subcellularLocation>
</comment>
<evidence type="ECO:0000256" key="15">
    <source>
        <dbReference type="PROSITE-ProRule" id="PRU10141"/>
    </source>
</evidence>
<evidence type="ECO:0000256" key="16">
    <source>
        <dbReference type="SAM" id="MobiDB-lite"/>
    </source>
</evidence>
<dbReference type="InterPro" id="IPR000719">
    <property type="entry name" value="Prot_kinase_dom"/>
</dbReference>
<evidence type="ECO:0000259" key="19">
    <source>
        <dbReference type="PROSITE" id="PS50011"/>
    </source>
</evidence>
<feature type="binding site" evidence="15">
    <location>
        <position position="474"/>
    </location>
    <ligand>
        <name>ATP</name>
        <dbReference type="ChEBI" id="CHEBI:30616"/>
    </ligand>
</feature>
<evidence type="ECO:0000256" key="12">
    <source>
        <dbReference type="ARBA" id="ARBA00023180"/>
    </source>
</evidence>
<dbReference type="PANTHER" id="PTHR46146">
    <property type="entry name" value="SERINE/THREONINE-PROTEIN KINASE-LIKE PROTEIN CCR4"/>
    <property type="match status" value="1"/>
</dbReference>
<comment type="catalytic activity">
    <reaction evidence="13">
        <text>L-threonyl-[protein] + ATP = O-phospho-L-threonyl-[protein] + ADP + H(+)</text>
        <dbReference type="Rhea" id="RHEA:46608"/>
        <dbReference type="Rhea" id="RHEA-COMP:11060"/>
        <dbReference type="Rhea" id="RHEA-COMP:11605"/>
        <dbReference type="ChEBI" id="CHEBI:15378"/>
        <dbReference type="ChEBI" id="CHEBI:30013"/>
        <dbReference type="ChEBI" id="CHEBI:30616"/>
        <dbReference type="ChEBI" id="CHEBI:61977"/>
        <dbReference type="ChEBI" id="CHEBI:456216"/>
        <dbReference type="EC" id="2.7.11.1"/>
    </reaction>
</comment>
<dbReference type="GO" id="GO:0042803">
    <property type="term" value="F:protein homodimerization activity"/>
    <property type="evidence" value="ECO:0007669"/>
    <property type="project" value="UniProtKB-ARBA"/>
</dbReference>
<dbReference type="InterPro" id="IPR008271">
    <property type="entry name" value="Ser/Thr_kinase_AS"/>
</dbReference>
<evidence type="ECO:0000256" key="10">
    <source>
        <dbReference type="ARBA" id="ARBA00022989"/>
    </source>
</evidence>
<evidence type="ECO:0000256" key="11">
    <source>
        <dbReference type="ARBA" id="ARBA00023136"/>
    </source>
</evidence>
<evidence type="ECO:0000256" key="1">
    <source>
        <dbReference type="ARBA" id="ARBA00004167"/>
    </source>
</evidence>
<dbReference type="Pfam" id="PF07714">
    <property type="entry name" value="PK_Tyr_Ser-Thr"/>
    <property type="match status" value="1"/>
</dbReference>
<evidence type="ECO:0000256" key="14">
    <source>
        <dbReference type="ARBA" id="ARBA00048679"/>
    </source>
</evidence>
<evidence type="ECO:0000313" key="21">
    <source>
        <dbReference type="Proteomes" id="UP001281410"/>
    </source>
</evidence>
<evidence type="ECO:0000256" key="18">
    <source>
        <dbReference type="SAM" id="SignalP"/>
    </source>
</evidence>
<dbReference type="FunFam" id="1.10.510.10:FF:000569">
    <property type="entry name" value="Serine/threonine-protein kinase-like protein CCR4"/>
    <property type="match status" value="1"/>
</dbReference>
<dbReference type="SUPFAM" id="SSF56112">
    <property type="entry name" value="Protein kinase-like (PK-like)"/>
    <property type="match status" value="1"/>
</dbReference>
<dbReference type="InterPro" id="IPR009091">
    <property type="entry name" value="RCC1/BLIP-II"/>
</dbReference>
<feature type="chain" id="PRO_5042183240" description="non-specific serine/threonine protein kinase" evidence="18">
    <location>
        <begin position="23"/>
        <end position="753"/>
    </location>
</feature>
<keyword evidence="7 15" id="KW-0547">Nucleotide-binding</keyword>
<evidence type="ECO:0000313" key="20">
    <source>
        <dbReference type="EMBL" id="KAK3230083.1"/>
    </source>
</evidence>
<dbReference type="GO" id="GO:0004674">
    <property type="term" value="F:protein serine/threonine kinase activity"/>
    <property type="evidence" value="ECO:0007669"/>
    <property type="project" value="UniProtKB-KW"/>
</dbReference>
<evidence type="ECO:0000256" key="5">
    <source>
        <dbReference type="ARBA" id="ARBA00022692"/>
    </source>
</evidence>
<reference evidence="20" key="1">
    <citation type="journal article" date="2023" name="Plant J.">
        <title>Genome sequences and population genomics provide insights into the demographic history, inbreeding, and mutation load of two 'living fossil' tree species of Dipteronia.</title>
        <authorList>
            <person name="Feng Y."/>
            <person name="Comes H.P."/>
            <person name="Chen J."/>
            <person name="Zhu S."/>
            <person name="Lu R."/>
            <person name="Zhang X."/>
            <person name="Li P."/>
            <person name="Qiu J."/>
            <person name="Olsen K.M."/>
            <person name="Qiu Y."/>
        </authorList>
    </citation>
    <scope>NUCLEOTIDE SEQUENCE</scope>
    <source>
        <strain evidence="20">NBL</strain>
    </source>
</reference>
<dbReference type="SMART" id="SM00220">
    <property type="entry name" value="S_TKc"/>
    <property type="match status" value="1"/>
</dbReference>
<keyword evidence="11 17" id="KW-0472">Membrane</keyword>
<dbReference type="SUPFAM" id="SSF50985">
    <property type="entry name" value="RCC1/BLIP-II"/>
    <property type="match status" value="1"/>
</dbReference>
<dbReference type="Gene3D" id="3.30.200.20">
    <property type="entry name" value="Phosphorylase Kinase, domain 1"/>
    <property type="match status" value="1"/>
</dbReference>
<keyword evidence="21" id="KW-1185">Reference proteome</keyword>
<dbReference type="Gene3D" id="1.10.510.10">
    <property type="entry name" value="Transferase(Phosphotransferase) domain 1"/>
    <property type="match status" value="1"/>
</dbReference>
<organism evidence="20 21">
    <name type="scientific">Dipteronia sinensis</name>
    <dbReference type="NCBI Taxonomy" id="43782"/>
    <lineage>
        <taxon>Eukaryota</taxon>
        <taxon>Viridiplantae</taxon>
        <taxon>Streptophyta</taxon>
        <taxon>Embryophyta</taxon>
        <taxon>Tracheophyta</taxon>
        <taxon>Spermatophyta</taxon>
        <taxon>Magnoliopsida</taxon>
        <taxon>eudicotyledons</taxon>
        <taxon>Gunneridae</taxon>
        <taxon>Pentapetalae</taxon>
        <taxon>rosids</taxon>
        <taxon>malvids</taxon>
        <taxon>Sapindales</taxon>
        <taxon>Sapindaceae</taxon>
        <taxon>Hippocastanoideae</taxon>
        <taxon>Acereae</taxon>
        <taxon>Dipteronia</taxon>
    </lineage>
</organism>
<dbReference type="EC" id="2.7.11.1" evidence="2"/>
<feature type="compositionally biased region" description="Basic and acidic residues" evidence="16">
    <location>
        <begin position="388"/>
        <end position="405"/>
    </location>
</feature>
<accession>A0AAE0B4Z1</accession>
<evidence type="ECO:0000256" key="3">
    <source>
        <dbReference type="ARBA" id="ARBA00022527"/>
    </source>
</evidence>
<keyword evidence="5 17" id="KW-0812">Transmembrane</keyword>
<dbReference type="InterPro" id="IPR017441">
    <property type="entry name" value="Protein_kinase_ATP_BS"/>
</dbReference>
<proteinExistence type="predicted"/>
<dbReference type="EMBL" id="JANJYJ010000001">
    <property type="protein sequence ID" value="KAK3230083.1"/>
    <property type="molecule type" value="Genomic_DNA"/>
</dbReference>
<dbReference type="Pfam" id="PF13540">
    <property type="entry name" value="RCC1_2"/>
    <property type="match status" value="1"/>
</dbReference>
<sequence length="753" mass="82525">MVFYHLYITLLLLPLITPLVSSLSTFSISETSNLTMICALTTNSTNRRAYSLNCTSTAFTVNPSAFFSGIVSGDGFLCSLITLSSLSSSIMHCWRFSATNGTGMIYKRIYKGPALHQLEAGNSHICGLVNGTNRLQCWQWPEFSSYSTQNNFTSIAVGEDFLCGLSQTGDITCLGTGNTTTRTSVTRVPSGSFSVISAGFRHVCAIKDSDRGLFCWGGEIVPEGVPQGKFKGVALGENRSCALRDNGTVVCWGQNNFTLPTALQRISFLSIEAKTSVFCGVSAYDFSLYCWGNEAFRPNFKVFDQILPGPCTRTCPCDLLPGSGSFCSQGESVCLPCDIKTPPSSGGWNGKMVALLVVGCVGSLSLVLVSAYFLHRCCRGRGCRVHDSGRLDESGGTQSEHDRENPQPQLPTPVLEKRLSQLASMGNVGHLEEFALQVLLEITNNFSEDHKIGTGSFGSVYQATLEDGRQVAIKRAEISNISPTAFVTKRQEDKDNAFLNELESLSRLHHRNLVRLLGFCEDYNELVLVYEFMSNGSLHDHIHSLKSSPLMSWPKRIKVALDAARGIEYLHEYAVPTIIHRDIKSSNILLDATWTAKVSDFGLSLMGPGDDESHLSLRAAGTFGYMDPEYYRLQKLTTKSDVYSFGVVLLEILSGCRAIHKNENGVPRNVVDFVVPYIVQDEIHRVLDPRVPPPTPYEIEAVTYVGYLAADCVHLEGRDRPSMTDTVNSLERALNACSVPPVSLSRSTTHSSI</sequence>
<dbReference type="AlphaFoldDB" id="A0AAE0B4Z1"/>
<dbReference type="PROSITE" id="PS00107">
    <property type="entry name" value="PROTEIN_KINASE_ATP"/>
    <property type="match status" value="1"/>
</dbReference>
<dbReference type="PANTHER" id="PTHR46146:SF4">
    <property type="entry name" value="SERINE_THREONINE-PROTEIN KINASE-LIKE PROTEIN CCR4"/>
    <property type="match status" value="1"/>
</dbReference>
<dbReference type="CDD" id="cd14066">
    <property type="entry name" value="STKc_IRAK"/>
    <property type="match status" value="1"/>
</dbReference>
<keyword evidence="8" id="KW-0418">Kinase</keyword>
<dbReference type="GO" id="GO:0016020">
    <property type="term" value="C:membrane"/>
    <property type="evidence" value="ECO:0007669"/>
    <property type="project" value="UniProtKB-SubCell"/>
</dbReference>
<protein>
    <recommendedName>
        <fullName evidence="2">non-specific serine/threonine protein kinase</fullName>
        <ecNumber evidence="2">2.7.11.1</ecNumber>
    </recommendedName>
</protein>
<evidence type="ECO:0000256" key="4">
    <source>
        <dbReference type="ARBA" id="ARBA00022679"/>
    </source>
</evidence>
<dbReference type="InterPro" id="IPR001245">
    <property type="entry name" value="Ser-Thr/Tyr_kinase_cat_dom"/>
</dbReference>
<name>A0AAE0B4Z1_9ROSI</name>
<evidence type="ECO:0000256" key="8">
    <source>
        <dbReference type="ARBA" id="ARBA00022777"/>
    </source>
</evidence>
<evidence type="ECO:0000256" key="6">
    <source>
        <dbReference type="ARBA" id="ARBA00022729"/>
    </source>
</evidence>
<comment type="caution">
    <text evidence="20">The sequence shown here is derived from an EMBL/GenBank/DDBJ whole genome shotgun (WGS) entry which is preliminary data.</text>
</comment>
<evidence type="ECO:0000256" key="7">
    <source>
        <dbReference type="ARBA" id="ARBA00022741"/>
    </source>
</evidence>
<keyword evidence="10 17" id="KW-1133">Transmembrane helix</keyword>
<keyword evidence="3" id="KW-0723">Serine/threonine-protein kinase</keyword>
<evidence type="ECO:0000256" key="2">
    <source>
        <dbReference type="ARBA" id="ARBA00012513"/>
    </source>
</evidence>
<dbReference type="Gene3D" id="2.130.10.30">
    <property type="entry name" value="Regulator of chromosome condensation 1/beta-lactamase-inhibitor protein II"/>
    <property type="match status" value="1"/>
</dbReference>
<evidence type="ECO:0000256" key="9">
    <source>
        <dbReference type="ARBA" id="ARBA00022840"/>
    </source>
</evidence>
<feature type="signal peptide" evidence="18">
    <location>
        <begin position="1"/>
        <end position="22"/>
    </location>
</feature>
<keyword evidence="12" id="KW-0325">Glycoprotein</keyword>
<keyword evidence="6 18" id="KW-0732">Signal</keyword>
<keyword evidence="4" id="KW-0808">Transferase</keyword>
<dbReference type="PROSITE" id="PS00108">
    <property type="entry name" value="PROTEIN_KINASE_ST"/>
    <property type="match status" value="1"/>
</dbReference>
<gene>
    <name evidence="20" type="ORF">Dsin_001964</name>
</gene>
<feature type="domain" description="Protein kinase" evidence="19">
    <location>
        <begin position="446"/>
        <end position="734"/>
    </location>
</feature>
<dbReference type="PROSITE" id="PS50011">
    <property type="entry name" value="PROTEIN_KINASE_DOM"/>
    <property type="match status" value="1"/>
</dbReference>
<dbReference type="Proteomes" id="UP001281410">
    <property type="component" value="Unassembled WGS sequence"/>
</dbReference>